<proteinExistence type="predicted"/>
<dbReference type="RefSeq" id="WP_024495528.1">
    <property type="nucleotide sequence ID" value="NZ_AWGA01000019.1"/>
</dbReference>
<feature type="compositionally biased region" description="Basic and acidic residues" evidence="4">
    <location>
        <begin position="7"/>
        <end position="22"/>
    </location>
</feature>
<evidence type="ECO:0000256" key="2">
    <source>
        <dbReference type="ARBA" id="ARBA00023125"/>
    </source>
</evidence>
<dbReference type="InterPro" id="IPR010982">
    <property type="entry name" value="Lambda_DNA-bd_dom_sf"/>
</dbReference>
<evidence type="ECO:0000256" key="3">
    <source>
        <dbReference type="ARBA" id="ARBA00023163"/>
    </source>
</evidence>
<keyword evidence="7" id="KW-1185">Reference proteome</keyword>
<reference evidence="6 7" key="1">
    <citation type="journal article" date="2014" name="Appl. Environ. Microbiol.">
        <title>Genomic features of a bumble bee symbiont reflect its host environment.</title>
        <authorList>
            <person name="Martinson V.G."/>
            <person name="Magoc T."/>
            <person name="Koch H."/>
            <person name="Salzberg S.L."/>
            <person name="Moran N.A."/>
        </authorList>
    </citation>
    <scope>NUCLEOTIDE SEQUENCE [LARGE SCALE GENOMIC DNA]</scope>
    <source>
        <strain evidence="6 7">Bimp</strain>
    </source>
</reference>
<evidence type="ECO:0000256" key="4">
    <source>
        <dbReference type="SAM" id="MobiDB-lite"/>
    </source>
</evidence>
<dbReference type="PANTHER" id="PTHR40661">
    <property type="match status" value="1"/>
</dbReference>
<dbReference type="Pfam" id="PF01381">
    <property type="entry name" value="HTH_3"/>
    <property type="match status" value="1"/>
</dbReference>
<gene>
    <name evidence="6" type="ORF">O970_02060</name>
</gene>
<keyword evidence="2" id="KW-0238">DNA-binding</keyword>
<accession>A0AB94IE71</accession>
<dbReference type="Proteomes" id="UP000506160">
    <property type="component" value="Unassembled WGS sequence"/>
</dbReference>
<feature type="domain" description="HTH cro/C1-type" evidence="5">
    <location>
        <begin position="48"/>
        <end position="92"/>
    </location>
</feature>
<evidence type="ECO:0000313" key="6">
    <source>
        <dbReference type="EMBL" id="TEA27763.1"/>
    </source>
</evidence>
<evidence type="ECO:0000259" key="5">
    <source>
        <dbReference type="PROSITE" id="PS50943"/>
    </source>
</evidence>
<dbReference type="PROSITE" id="PS50943">
    <property type="entry name" value="HTH_CROC1"/>
    <property type="match status" value="1"/>
</dbReference>
<dbReference type="InterPro" id="IPR001387">
    <property type="entry name" value="Cro/C1-type_HTH"/>
</dbReference>
<dbReference type="SUPFAM" id="SSF47413">
    <property type="entry name" value="lambda repressor-like DNA-binding domains"/>
    <property type="match status" value="1"/>
</dbReference>
<feature type="region of interest" description="Disordered" evidence="4">
    <location>
        <begin position="1"/>
        <end position="22"/>
    </location>
</feature>
<dbReference type="CDD" id="cd06462">
    <property type="entry name" value="Peptidase_S24_S26"/>
    <property type="match status" value="1"/>
</dbReference>
<dbReference type="AlphaFoldDB" id="A0AB94IE71"/>
<evidence type="ECO:0000256" key="1">
    <source>
        <dbReference type="ARBA" id="ARBA00023015"/>
    </source>
</evidence>
<dbReference type="GO" id="GO:0003677">
    <property type="term" value="F:DNA binding"/>
    <property type="evidence" value="ECO:0007669"/>
    <property type="project" value="UniProtKB-KW"/>
</dbReference>
<dbReference type="SUPFAM" id="SSF51306">
    <property type="entry name" value="LexA/Signal peptidase"/>
    <property type="match status" value="1"/>
</dbReference>
<dbReference type="PANTHER" id="PTHR40661:SF3">
    <property type="entry name" value="FELS-1 PROPHAGE TRANSCRIPTIONAL REGULATOR"/>
    <property type="match status" value="1"/>
</dbReference>
<dbReference type="SMART" id="SM00530">
    <property type="entry name" value="HTH_XRE"/>
    <property type="match status" value="1"/>
</dbReference>
<comment type="caution">
    <text evidence="6">The sequence shown here is derived from an EMBL/GenBank/DDBJ whole genome shotgun (WGS) entry which is preliminary data.</text>
</comment>
<dbReference type="EMBL" id="AWGA01000019">
    <property type="protein sequence ID" value="TEA27763.1"/>
    <property type="molecule type" value="Genomic_DNA"/>
</dbReference>
<dbReference type="InterPro" id="IPR036286">
    <property type="entry name" value="LexA/Signal_pep-like_sf"/>
</dbReference>
<name>A0AB94IE71_9GAMM</name>
<keyword evidence="3" id="KW-0804">Transcription</keyword>
<dbReference type="Gene3D" id="1.10.260.40">
    <property type="entry name" value="lambda repressor-like DNA-binding domains"/>
    <property type="match status" value="1"/>
</dbReference>
<evidence type="ECO:0000313" key="7">
    <source>
        <dbReference type="Proteomes" id="UP000506160"/>
    </source>
</evidence>
<keyword evidence="1" id="KW-0805">Transcription regulation</keyword>
<organism evidence="6 7">
    <name type="scientific">Candidatus Schmidhempelia bombi str. Bimp</name>
    <dbReference type="NCBI Taxonomy" id="1387197"/>
    <lineage>
        <taxon>Bacteria</taxon>
        <taxon>Pseudomonadati</taxon>
        <taxon>Pseudomonadota</taxon>
        <taxon>Gammaproteobacteria</taxon>
        <taxon>Orbales</taxon>
        <taxon>Orbaceae</taxon>
        <taxon>Candidatus Schmidhempelia</taxon>
    </lineage>
</organism>
<protein>
    <submittedName>
        <fullName evidence="6">Helix-turn-helix domain-containing protein</fullName>
    </submittedName>
</protein>
<sequence length="256" mass="29148">MSGKQGRTHDIPDIPKTNEDSISNHKVIFTEEATTFAQRLKSVIGQCSMTSFAQQCNLSESAIRKYIRGDSEPTLQNLLVICEVGKVSLSWLATGKPDNNLLTTSPEKPMTHPPTPSFDQIVINEVNFYSLAQEQVQYIPKSHWMLSRRWILKEGLQNANLAFTCIKSENLTQVAKKGDISLINIKPQGWHGVLEGIFIICLHGNLLTKRIQYDPIKNGYWLYSDSPHYRDHFIDINQPLEYKIIAKIEHILTPIF</sequence>